<evidence type="ECO:0000256" key="7">
    <source>
        <dbReference type="ARBA" id="ARBA00023065"/>
    </source>
</evidence>
<feature type="transmembrane region" description="Helical" evidence="10">
    <location>
        <begin position="824"/>
        <end position="844"/>
    </location>
</feature>
<feature type="transmembrane region" description="Helical" evidence="10">
    <location>
        <begin position="74"/>
        <end position="93"/>
    </location>
</feature>
<dbReference type="InterPro" id="IPR050616">
    <property type="entry name" value="CPA3_Na-H_Antiporter_A"/>
</dbReference>
<dbReference type="EMBL" id="JBHUNF010000003">
    <property type="protein sequence ID" value="MFD2674646.1"/>
    <property type="molecule type" value="Genomic_DNA"/>
</dbReference>
<proteinExistence type="predicted"/>
<feature type="transmembrane region" description="Helical" evidence="10">
    <location>
        <begin position="319"/>
        <end position="343"/>
    </location>
</feature>
<sequence>MAWLLALFAVTSVSLPLLRRQLGTGVFAIAAIVSAAAAVVTALQLPEILSTGAITETAPWVPQLGLNLDVRIDALGWLMAMIVTGIGTLVLGYCHRYFDNDEPGLGRFAAALLGFAGVMYGLVTTDNIYLLFVFWEITSVLSFVLIGHYTGRRPSRGAAMQALLVTTLGGLAMMIGVVILATTAQTPLLHEIVAHDFPHSPLVITAVMLVLAGAITKSAIVPFHFWLPGAMAAPTPVSAYLHAASMVKAGIYLVLRLAPGIAEVPGVRETLIVLGIWTMLVGGWRSLRQFDLKLILAFGTVSQLGFLMVVAGFGTRDAVHAAMAMLLGHALFKAALFLCVGTIDHRFGTRDVRKLSGLGRTMPVLAATAIISGASMAGIAPLWGFVAKEAVFTAFIQGMAHGDTWALVACIGTAIGSVLTVAYTARLLYGAFAQKPGRTPTAATHSDPLELISPIVLTIITVALPFVASNVDPVLAHYADGVPALDPAHPYHLAIWHGFEPALWISLGTLALGIVLFVGRSAVARIQSLVPPLFESARGYWATLRLVDLTATQVTSATQRGSLPFYLTCIYLVLIVAMVASFVRIDIGALDLELSLNWPQTAGVIAMCAAAIAATGAQRRFQGVVLVGVTGYAMAAVFGFSGAPDLATTQALIETMSLVVFVLVLRRLPAKHAVSQSNLPRLLRWGIAIGVATVIGGAVLIAMGNRIFPSDGLAFSDMAVHGGHGTNVVNVTLVDIRGWDTMGELSVLIAAATGVASLIYLKQRSRHTSQSSVGSQDRTLLRRLVTSAPTPEMLERRRADESRRMWLIAGHSLAPEHRSIVVEVLVRLIFHAMIITSLFLLFAGHNEPGGGFAGGVVAGLALTARYLAGGYQELDEAVRIDAGRLLGIGMVLAAGSALVPMFFGQAPLTSSWIDTEIPFLGDFVFVSSTVFDVGVYLVVVGLVIDILRSLASQLDRWAENEELGRDDISAVVLDESEIRWQHRGDRPMTQRIQIMRERGQQK</sequence>
<reference evidence="17" key="1">
    <citation type="journal article" date="2019" name="Int. J. Syst. Evol. Microbiol.">
        <title>The Global Catalogue of Microorganisms (GCM) 10K type strain sequencing project: providing services to taxonomists for standard genome sequencing and annotation.</title>
        <authorList>
            <consortium name="The Broad Institute Genomics Platform"/>
            <consortium name="The Broad Institute Genome Sequencing Center for Infectious Disease"/>
            <person name="Wu L."/>
            <person name="Ma J."/>
        </authorList>
    </citation>
    <scope>NUCLEOTIDE SEQUENCE [LARGE SCALE GENOMIC DNA]</scope>
    <source>
        <strain evidence="17">TISTR 1511</strain>
    </source>
</reference>
<keyword evidence="8 10" id="KW-0472">Membrane</keyword>
<feature type="domain" description="MrpA C-terminal/MbhE" evidence="15">
    <location>
        <begin position="701"/>
        <end position="760"/>
    </location>
</feature>
<dbReference type="PANTHER" id="PTHR43373">
    <property type="entry name" value="NA(+)/H(+) ANTIPORTER SUBUNIT"/>
    <property type="match status" value="1"/>
</dbReference>
<feature type="transmembrane region" description="Helical" evidence="10">
    <location>
        <begin position="923"/>
        <end position="947"/>
    </location>
</feature>
<evidence type="ECO:0000256" key="8">
    <source>
        <dbReference type="ARBA" id="ARBA00023136"/>
    </source>
</evidence>
<evidence type="ECO:0000259" key="11">
    <source>
        <dbReference type="Pfam" id="PF00361"/>
    </source>
</evidence>
<evidence type="ECO:0000259" key="15">
    <source>
        <dbReference type="Pfam" id="PF20501"/>
    </source>
</evidence>
<evidence type="ECO:0000256" key="1">
    <source>
        <dbReference type="ARBA" id="ARBA00004651"/>
    </source>
</evidence>
<keyword evidence="7" id="KW-0406">Ion transport</keyword>
<organism evidence="16 17">
    <name type="scientific">Gulosibacter bifidus</name>
    <dbReference type="NCBI Taxonomy" id="272239"/>
    <lineage>
        <taxon>Bacteria</taxon>
        <taxon>Bacillati</taxon>
        <taxon>Actinomycetota</taxon>
        <taxon>Actinomycetes</taxon>
        <taxon>Micrococcales</taxon>
        <taxon>Microbacteriaceae</taxon>
        <taxon>Gulosibacter</taxon>
    </lineage>
</organism>
<feature type="transmembrane region" description="Helical" evidence="10">
    <location>
        <begin position="239"/>
        <end position="258"/>
    </location>
</feature>
<evidence type="ECO:0000256" key="4">
    <source>
        <dbReference type="ARBA" id="ARBA00022475"/>
    </source>
</evidence>
<dbReference type="Pfam" id="PF13244">
    <property type="entry name" value="MbhD"/>
    <property type="match status" value="1"/>
</dbReference>
<dbReference type="InterPro" id="IPR025383">
    <property type="entry name" value="MrpA_C/MbhD"/>
</dbReference>
<protein>
    <submittedName>
        <fullName evidence="16">Na+/H+ antiporter subunit A</fullName>
    </submittedName>
</protein>
<dbReference type="InterPro" id="IPR046806">
    <property type="entry name" value="MrpA_C/MbhE"/>
</dbReference>
<keyword evidence="4" id="KW-1003">Cell membrane</keyword>
<dbReference type="PRINTS" id="PR01434">
    <property type="entry name" value="NADHDHGNASE5"/>
</dbReference>
<evidence type="ECO:0000259" key="14">
    <source>
        <dbReference type="Pfam" id="PF13244"/>
    </source>
</evidence>
<feature type="transmembrane region" description="Helical" evidence="10">
    <location>
        <begin position="294"/>
        <end position="313"/>
    </location>
</feature>
<evidence type="ECO:0000256" key="6">
    <source>
        <dbReference type="ARBA" id="ARBA00022989"/>
    </source>
</evidence>
<dbReference type="PANTHER" id="PTHR43373:SF1">
    <property type="entry name" value="NA(+)_H(+) ANTIPORTER SUBUNIT A"/>
    <property type="match status" value="1"/>
</dbReference>
<gene>
    <name evidence="16" type="ORF">ACFSUQ_04935</name>
</gene>
<feature type="transmembrane region" description="Helical" evidence="10">
    <location>
        <begin position="162"/>
        <end position="182"/>
    </location>
</feature>
<evidence type="ECO:0000256" key="5">
    <source>
        <dbReference type="ARBA" id="ARBA00022692"/>
    </source>
</evidence>
<feature type="transmembrane region" description="Helical" evidence="10">
    <location>
        <begin position="883"/>
        <end position="903"/>
    </location>
</feature>
<name>A0ABW5RJ89_9MICO</name>
<feature type="transmembrane region" description="Helical" evidence="10">
    <location>
        <begin position="405"/>
        <end position="429"/>
    </location>
</feature>
<evidence type="ECO:0000313" key="17">
    <source>
        <dbReference type="Proteomes" id="UP001597453"/>
    </source>
</evidence>
<feature type="transmembrane region" description="Helical" evidence="10">
    <location>
        <begin position="449"/>
        <end position="468"/>
    </location>
</feature>
<feature type="transmembrane region" description="Helical" evidence="10">
    <location>
        <begin position="501"/>
        <end position="519"/>
    </location>
</feature>
<keyword evidence="6 10" id="KW-1133">Transmembrane helix</keyword>
<keyword evidence="17" id="KW-1185">Reference proteome</keyword>
<comment type="subcellular location">
    <subcellularLocation>
        <location evidence="1">Cell membrane</location>
        <topology evidence="1">Multi-pass membrane protein</topology>
    </subcellularLocation>
    <subcellularLocation>
        <location evidence="9">Membrane</location>
        <topology evidence="9">Multi-pass membrane protein</topology>
    </subcellularLocation>
</comment>
<keyword evidence="2" id="KW-0813">Transport</keyword>
<keyword evidence="3" id="KW-0050">Antiport</keyword>
<feature type="transmembrane region" description="Helical" evidence="10">
    <location>
        <begin position="129"/>
        <end position="150"/>
    </location>
</feature>
<dbReference type="NCBIfam" id="NF009284">
    <property type="entry name" value="PRK12644.1"/>
    <property type="match status" value="1"/>
</dbReference>
<feature type="domain" description="Na+/H+ antiporter MnhB subunit-related protein" evidence="13">
    <location>
        <begin position="821"/>
        <end position="944"/>
    </location>
</feature>
<evidence type="ECO:0000259" key="12">
    <source>
        <dbReference type="Pfam" id="PF00662"/>
    </source>
</evidence>
<evidence type="ECO:0000256" key="9">
    <source>
        <dbReference type="RuleBase" id="RU000320"/>
    </source>
</evidence>
<keyword evidence="5 9" id="KW-0812">Transmembrane</keyword>
<feature type="transmembrane region" description="Helical" evidence="10">
    <location>
        <begin position="647"/>
        <end position="665"/>
    </location>
</feature>
<dbReference type="Pfam" id="PF04039">
    <property type="entry name" value="MnhB"/>
    <property type="match status" value="1"/>
</dbReference>
<accession>A0ABW5RJ89</accession>
<dbReference type="InterPro" id="IPR007182">
    <property type="entry name" value="MnhB"/>
</dbReference>
<feature type="domain" description="MrpA C-terminal/MbhD" evidence="14">
    <location>
        <begin position="606"/>
        <end position="669"/>
    </location>
</feature>
<dbReference type="Pfam" id="PF20501">
    <property type="entry name" value="MbhE"/>
    <property type="match status" value="1"/>
</dbReference>
<evidence type="ECO:0000313" key="16">
    <source>
        <dbReference type="EMBL" id="MFD2674646.1"/>
    </source>
</evidence>
<dbReference type="InterPro" id="IPR001516">
    <property type="entry name" value="Proton_antipo_N"/>
</dbReference>
<dbReference type="Pfam" id="PF00662">
    <property type="entry name" value="Proton_antipo_N"/>
    <property type="match status" value="1"/>
</dbReference>
<feature type="domain" description="NADH:quinone oxidoreductase/Mrp antiporter transmembrane" evidence="11">
    <location>
        <begin position="126"/>
        <end position="400"/>
    </location>
</feature>
<dbReference type="RefSeq" id="WP_066055742.1">
    <property type="nucleotide sequence ID" value="NZ_JBHUNF010000003.1"/>
</dbReference>
<feature type="transmembrane region" description="Helical" evidence="10">
    <location>
        <begin position="565"/>
        <end position="585"/>
    </location>
</feature>
<evidence type="ECO:0000256" key="10">
    <source>
        <dbReference type="SAM" id="Phobius"/>
    </source>
</evidence>
<dbReference type="Pfam" id="PF00361">
    <property type="entry name" value="Proton_antipo_M"/>
    <property type="match status" value="1"/>
</dbReference>
<feature type="transmembrane region" description="Helical" evidence="10">
    <location>
        <begin position="850"/>
        <end position="871"/>
    </location>
</feature>
<feature type="domain" description="NADH-Ubiquinone oxidoreductase (complex I) chain 5 N-terminal" evidence="12">
    <location>
        <begin position="63"/>
        <end position="108"/>
    </location>
</feature>
<feature type="transmembrane region" description="Helical" evidence="10">
    <location>
        <begin position="270"/>
        <end position="287"/>
    </location>
</feature>
<evidence type="ECO:0000256" key="3">
    <source>
        <dbReference type="ARBA" id="ARBA00022449"/>
    </source>
</evidence>
<comment type="caution">
    <text evidence="16">The sequence shown here is derived from an EMBL/GenBank/DDBJ whole genome shotgun (WGS) entry which is preliminary data.</text>
</comment>
<feature type="transmembrane region" description="Helical" evidence="10">
    <location>
        <begin position="202"/>
        <end position="227"/>
    </location>
</feature>
<feature type="transmembrane region" description="Helical" evidence="10">
    <location>
        <begin position="364"/>
        <end position="385"/>
    </location>
</feature>
<feature type="transmembrane region" description="Helical" evidence="10">
    <location>
        <begin position="624"/>
        <end position="641"/>
    </location>
</feature>
<feature type="transmembrane region" description="Helical" evidence="10">
    <location>
        <begin position="597"/>
        <end position="617"/>
    </location>
</feature>
<dbReference type="Proteomes" id="UP001597453">
    <property type="component" value="Unassembled WGS sequence"/>
</dbReference>
<feature type="transmembrane region" description="Helical" evidence="10">
    <location>
        <begin position="105"/>
        <end position="123"/>
    </location>
</feature>
<feature type="transmembrane region" description="Helical" evidence="10">
    <location>
        <begin position="742"/>
        <end position="761"/>
    </location>
</feature>
<evidence type="ECO:0000259" key="13">
    <source>
        <dbReference type="Pfam" id="PF04039"/>
    </source>
</evidence>
<evidence type="ECO:0000256" key="2">
    <source>
        <dbReference type="ARBA" id="ARBA00022448"/>
    </source>
</evidence>
<dbReference type="InterPro" id="IPR001750">
    <property type="entry name" value="ND/Mrp_TM"/>
</dbReference>
<feature type="transmembrane region" description="Helical" evidence="10">
    <location>
        <begin position="685"/>
        <end position="708"/>
    </location>
</feature>